<dbReference type="Proteomes" id="UP000235145">
    <property type="component" value="Unassembled WGS sequence"/>
</dbReference>
<dbReference type="PANTHER" id="PTHR34427">
    <property type="entry name" value="DUF4283 DOMAIN PROTEIN"/>
    <property type="match status" value="1"/>
</dbReference>
<feature type="compositionally biased region" description="Polar residues" evidence="2">
    <location>
        <begin position="423"/>
        <end position="445"/>
    </location>
</feature>
<feature type="region of interest" description="Disordered" evidence="2">
    <location>
        <begin position="379"/>
        <end position="566"/>
    </location>
</feature>
<dbReference type="GO" id="GO:0003723">
    <property type="term" value="F:RNA binding"/>
    <property type="evidence" value="ECO:0007669"/>
    <property type="project" value="UniProtKB-UniRule"/>
</dbReference>
<evidence type="ECO:0000256" key="2">
    <source>
        <dbReference type="SAM" id="MobiDB-lite"/>
    </source>
</evidence>
<dbReference type="InterPro" id="IPR035979">
    <property type="entry name" value="RBD_domain_sf"/>
</dbReference>
<feature type="compositionally biased region" description="Low complexity" evidence="2">
    <location>
        <begin position="479"/>
        <end position="489"/>
    </location>
</feature>
<evidence type="ECO:0000256" key="1">
    <source>
        <dbReference type="PROSITE-ProRule" id="PRU00176"/>
    </source>
</evidence>
<feature type="domain" description="RRM" evidence="3">
    <location>
        <begin position="28"/>
        <end position="105"/>
    </location>
</feature>
<dbReference type="PROSITE" id="PS50102">
    <property type="entry name" value="RRM"/>
    <property type="match status" value="1"/>
</dbReference>
<dbReference type="AlphaFoldDB" id="A0A9R1VX37"/>
<keyword evidence="1" id="KW-0694">RNA-binding</keyword>
<dbReference type="PANTHER" id="PTHR34427:SF5">
    <property type="entry name" value="DUF4283 DOMAIN-CONTAINING PROTEIN"/>
    <property type="match status" value="1"/>
</dbReference>
<proteinExistence type="predicted"/>
<dbReference type="EMBL" id="NBSK02000004">
    <property type="protein sequence ID" value="KAJ0212246.1"/>
    <property type="molecule type" value="Genomic_DNA"/>
</dbReference>
<dbReference type="Gene3D" id="3.30.70.330">
    <property type="match status" value="1"/>
</dbReference>
<name>A0A9R1VX37_LACSA</name>
<evidence type="ECO:0000313" key="5">
    <source>
        <dbReference type="Proteomes" id="UP000235145"/>
    </source>
</evidence>
<reference evidence="4 5" key="1">
    <citation type="journal article" date="2017" name="Nat. Commun.">
        <title>Genome assembly with in vitro proximity ligation data and whole-genome triplication in lettuce.</title>
        <authorList>
            <person name="Reyes-Chin-Wo S."/>
            <person name="Wang Z."/>
            <person name="Yang X."/>
            <person name="Kozik A."/>
            <person name="Arikit S."/>
            <person name="Song C."/>
            <person name="Xia L."/>
            <person name="Froenicke L."/>
            <person name="Lavelle D.O."/>
            <person name="Truco M.J."/>
            <person name="Xia R."/>
            <person name="Zhu S."/>
            <person name="Xu C."/>
            <person name="Xu H."/>
            <person name="Xu X."/>
            <person name="Cox K."/>
            <person name="Korf I."/>
            <person name="Meyers B.C."/>
            <person name="Michelmore R.W."/>
        </authorList>
    </citation>
    <scope>NUCLEOTIDE SEQUENCE [LARGE SCALE GENOMIC DNA]</scope>
    <source>
        <strain evidence="5">cv. Salinas</strain>
        <tissue evidence="4">Seedlings</tissue>
    </source>
</reference>
<dbReference type="CDD" id="cd00590">
    <property type="entry name" value="RRM_SF"/>
    <property type="match status" value="1"/>
</dbReference>
<protein>
    <recommendedName>
        <fullName evidence="3">RRM domain-containing protein</fullName>
    </recommendedName>
</protein>
<evidence type="ECO:0000313" key="4">
    <source>
        <dbReference type="EMBL" id="KAJ0212246.1"/>
    </source>
</evidence>
<sequence length="566" mass="63553">MERENPGEWQHVRRKKYGRDFDINGKAVTFYFQNFPPDWSEAALWKTFRRYGAVVDVYVAKKLNHHKKMFGFVRFIRIPDVLSFEMRLNGIYIGAQKVDVNVAKFGRKEFTYRSKSQGWQNRPGTPQTSYLRGNKSFVDAVKGINHPVEAARETENAKVDEARSKAVVEEPGMKIVKLLSSTEVKEYMQNTLLVGEVENFQALMNVKAFQEVEGCQSICMRYLGGLKMLLEFANVNDKDNFLRNGEEIWQPWFKSLKQWRVDDNHKERVASVIIQGVPQHAWCEEAFSIIAGNWGTVVIPEECAINSPNLAFGRVGILTTHPGLISTTIAILVDGVNYVINVMEDLFESLKLSPVLASNDYSPNMAWWNDGNRDPLMHSDDGEYSMSELSPAESVRSFRSEARESHVSNTPPIPVKSPRVPNATKTWGENESPSRNQISQKSNQAHPHLDQSRRWANSSPSKERANTGPNKVLDLNCAPSHSNSPSKSMKSGEEIRSPPLPPQSGPQNESLASFSAPLAPPSPRMDGSQVRSSAFQQSSPKSQTHPGASQSTSMEVAKTIDIREKV</sequence>
<comment type="caution">
    <text evidence="4">The sequence shown here is derived from an EMBL/GenBank/DDBJ whole genome shotgun (WGS) entry which is preliminary data.</text>
</comment>
<feature type="compositionally biased region" description="Basic and acidic residues" evidence="2">
    <location>
        <begin position="396"/>
        <end position="406"/>
    </location>
</feature>
<gene>
    <name evidence="4" type="ORF">LSAT_V11C400217740</name>
</gene>
<dbReference type="Pfam" id="PF00076">
    <property type="entry name" value="RRM_1"/>
    <property type="match status" value="1"/>
</dbReference>
<evidence type="ECO:0000259" key="3">
    <source>
        <dbReference type="PROSITE" id="PS50102"/>
    </source>
</evidence>
<dbReference type="InterPro" id="IPR000504">
    <property type="entry name" value="RRM_dom"/>
</dbReference>
<dbReference type="SUPFAM" id="SSF54928">
    <property type="entry name" value="RNA-binding domain, RBD"/>
    <property type="match status" value="1"/>
</dbReference>
<accession>A0A9R1VX37</accession>
<dbReference type="SMART" id="SM00360">
    <property type="entry name" value="RRM"/>
    <property type="match status" value="1"/>
</dbReference>
<feature type="compositionally biased region" description="Polar residues" evidence="2">
    <location>
        <begin position="529"/>
        <end position="554"/>
    </location>
</feature>
<organism evidence="4 5">
    <name type="scientific">Lactuca sativa</name>
    <name type="common">Garden lettuce</name>
    <dbReference type="NCBI Taxonomy" id="4236"/>
    <lineage>
        <taxon>Eukaryota</taxon>
        <taxon>Viridiplantae</taxon>
        <taxon>Streptophyta</taxon>
        <taxon>Embryophyta</taxon>
        <taxon>Tracheophyta</taxon>
        <taxon>Spermatophyta</taxon>
        <taxon>Magnoliopsida</taxon>
        <taxon>eudicotyledons</taxon>
        <taxon>Gunneridae</taxon>
        <taxon>Pentapetalae</taxon>
        <taxon>asterids</taxon>
        <taxon>campanulids</taxon>
        <taxon>Asterales</taxon>
        <taxon>Asteraceae</taxon>
        <taxon>Cichorioideae</taxon>
        <taxon>Cichorieae</taxon>
        <taxon>Lactucinae</taxon>
        <taxon>Lactuca</taxon>
    </lineage>
</organism>
<dbReference type="InterPro" id="IPR012677">
    <property type="entry name" value="Nucleotide-bd_a/b_plait_sf"/>
</dbReference>
<keyword evidence="5" id="KW-1185">Reference proteome</keyword>